<dbReference type="EMBL" id="UINC01000061">
    <property type="protein sequence ID" value="SUZ48293.1"/>
    <property type="molecule type" value="Genomic_DNA"/>
</dbReference>
<dbReference type="Pfam" id="PF04909">
    <property type="entry name" value="Amidohydro_2"/>
    <property type="match status" value="1"/>
</dbReference>
<accession>A0A381N3V5</accession>
<protein>
    <recommendedName>
        <fullName evidence="2">Amidohydrolase-related domain-containing protein</fullName>
    </recommendedName>
</protein>
<reference evidence="3" key="1">
    <citation type="submission" date="2018-05" db="EMBL/GenBank/DDBJ databases">
        <authorList>
            <person name="Lanie J.A."/>
            <person name="Ng W.-L."/>
            <person name="Kazmierczak K.M."/>
            <person name="Andrzejewski T.M."/>
            <person name="Davidsen T.M."/>
            <person name="Wayne K.J."/>
            <person name="Tettelin H."/>
            <person name="Glass J.I."/>
            <person name="Rusch D."/>
            <person name="Podicherti R."/>
            <person name="Tsui H.-C.T."/>
            <person name="Winkler M.E."/>
        </authorList>
    </citation>
    <scope>NUCLEOTIDE SEQUENCE</scope>
</reference>
<evidence type="ECO:0000259" key="2">
    <source>
        <dbReference type="Pfam" id="PF04909"/>
    </source>
</evidence>
<dbReference type="SUPFAM" id="SSF51556">
    <property type="entry name" value="Metallo-dependent hydrolases"/>
    <property type="match status" value="1"/>
</dbReference>
<keyword evidence="1" id="KW-0456">Lyase</keyword>
<sequence length="267" mass="30655">MKVIDAWMQHPSEHFFTYPYFDSLKRWLKQGFKKIPLEDTLRVLDSAQVEKALISAWHGPEGPMISNEEVLSITMKYPDRFFGVAAVDIRETESAISTIRKYVLEHHFKALRVIQWLWELPCTHSYYQPLLEECVNLNIPVCLQVGLTGPLKTSETGRPGYIEKIALDHPQLKIVCGHIGYPWHIEMIAYATKFPNVYIDTSAYKSSRYPAELVQYMNAHGASKVMFGSNYPMITPGDCLQDLDSLGLRAENQEMFLYKNAEAVFDL</sequence>
<proteinExistence type="predicted"/>
<dbReference type="InterPro" id="IPR006680">
    <property type="entry name" value="Amidohydro-rel"/>
</dbReference>
<dbReference type="PANTHER" id="PTHR21240:SF19">
    <property type="entry name" value="CATALYTIC_ HYDROLASE"/>
    <property type="match status" value="1"/>
</dbReference>
<gene>
    <name evidence="3" type="ORF">METZ01_LOCUS1147</name>
</gene>
<dbReference type="InterPro" id="IPR032465">
    <property type="entry name" value="ACMSD"/>
</dbReference>
<dbReference type="Gene3D" id="3.20.20.140">
    <property type="entry name" value="Metal-dependent hydrolases"/>
    <property type="match status" value="1"/>
</dbReference>
<dbReference type="PANTHER" id="PTHR21240">
    <property type="entry name" value="2-AMINO-3-CARBOXYLMUCONATE-6-SEMIALDEHYDE DECARBOXYLASE"/>
    <property type="match status" value="1"/>
</dbReference>
<dbReference type="GO" id="GO:0016787">
    <property type="term" value="F:hydrolase activity"/>
    <property type="evidence" value="ECO:0007669"/>
    <property type="project" value="InterPro"/>
</dbReference>
<organism evidence="3">
    <name type="scientific">marine metagenome</name>
    <dbReference type="NCBI Taxonomy" id="408172"/>
    <lineage>
        <taxon>unclassified sequences</taxon>
        <taxon>metagenomes</taxon>
        <taxon>ecological metagenomes</taxon>
    </lineage>
</organism>
<dbReference type="InterPro" id="IPR032466">
    <property type="entry name" value="Metal_Hydrolase"/>
</dbReference>
<evidence type="ECO:0000256" key="1">
    <source>
        <dbReference type="ARBA" id="ARBA00023239"/>
    </source>
</evidence>
<dbReference type="GO" id="GO:0016831">
    <property type="term" value="F:carboxy-lyase activity"/>
    <property type="evidence" value="ECO:0007669"/>
    <property type="project" value="InterPro"/>
</dbReference>
<dbReference type="AlphaFoldDB" id="A0A381N3V5"/>
<feature type="domain" description="Amidohydrolase-related" evidence="2">
    <location>
        <begin position="66"/>
        <end position="267"/>
    </location>
</feature>
<name>A0A381N3V5_9ZZZZ</name>
<evidence type="ECO:0000313" key="3">
    <source>
        <dbReference type="EMBL" id="SUZ48293.1"/>
    </source>
</evidence>